<dbReference type="EMBL" id="JAVHJO010000011">
    <property type="protein sequence ID" value="KAK6533356.1"/>
    <property type="molecule type" value="Genomic_DNA"/>
</dbReference>
<dbReference type="AlphaFoldDB" id="A0AAV9X1J3"/>
<evidence type="ECO:0000313" key="1">
    <source>
        <dbReference type="EMBL" id="KAK6533356.1"/>
    </source>
</evidence>
<proteinExistence type="predicted"/>
<keyword evidence="2" id="KW-1185">Reference proteome</keyword>
<sequence length="87" mass="10440">MCYIFQWFTQCRHFNLRELSEIDMYKHQCYCKAVINDERVQRVDGLCVNCEMLYEGKITKGDWETQIAKMQQMVLEQGPDLQKIRVA</sequence>
<name>A0AAV9X1J3_9PEZI</name>
<evidence type="ECO:0000313" key="2">
    <source>
        <dbReference type="Proteomes" id="UP001365542"/>
    </source>
</evidence>
<reference evidence="1 2" key="1">
    <citation type="submission" date="2019-10" db="EMBL/GenBank/DDBJ databases">
        <authorList>
            <person name="Palmer J.M."/>
        </authorList>
    </citation>
    <scope>NUCLEOTIDE SEQUENCE [LARGE SCALE GENOMIC DNA]</scope>
    <source>
        <strain evidence="1 2">TWF694</strain>
    </source>
</reference>
<gene>
    <name evidence="1" type="ORF">TWF694_002306</name>
</gene>
<protein>
    <submittedName>
        <fullName evidence="1">Uncharacterized protein</fullName>
    </submittedName>
</protein>
<dbReference type="Proteomes" id="UP001365542">
    <property type="component" value="Unassembled WGS sequence"/>
</dbReference>
<organism evidence="1 2">
    <name type="scientific">Orbilia ellipsospora</name>
    <dbReference type="NCBI Taxonomy" id="2528407"/>
    <lineage>
        <taxon>Eukaryota</taxon>
        <taxon>Fungi</taxon>
        <taxon>Dikarya</taxon>
        <taxon>Ascomycota</taxon>
        <taxon>Pezizomycotina</taxon>
        <taxon>Orbiliomycetes</taxon>
        <taxon>Orbiliales</taxon>
        <taxon>Orbiliaceae</taxon>
        <taxon>Orbilia</taxon>
    </lineage>
</organism>
<accession>A0AAV9X1J3</accession>
<comment type="caution">
    <text evidence="1">The sequence shown here is derived from an EMBL/GenBank/DDBJ whole genome shotgun (WGS) entry which is preliminary data.</text>
</comment>